<keyword evidence="3" id="KW-1185">Reference proteome</keyword>
<dbReference type="Proteomes" id="UP000198935">
    <property type="component" value="Unassembled WGS sequence"/>
</dbReference>
<proteinExistence type="predicted"/>
<dbReference type="AlphaFoldDB" id="A0A1H3USD8"/>
<dbReference type="Pfam" id="PF12647">
    <property type="entry name" value="RNHCP"/>
    <property type="match status" value="1"/>
</dbReference>
<dbReference type="STRING" id="1503961.SAMN05421736_12479"/>
<evidence type="ECO:0000259" key="1">
    <source>
        <dbReference type="Pfam" id="PF12647"/>
    </source>
</evidence>
<name>A0A1H3USD8_9BACI</name>
<organism evidence="2 3">
    <name type="scientific">Evansella caseinilytica</name>
    <dbReference type="NCBI Taxonomy" id="1503961"/>
    <lineage>
        <taxon>Bacteria</taxon>
        <taxon>Bacillati</taxon>
        <taxon>Bacillota</taxon>
        <taxon>Bacilli</taxon>
        <taxon>Bacillales</taxon>
        <taxon>Bacillaceae</taxon>
        <taxon>Evansella</taxon>
    </lineage>
</organism>
<gene>
    <name evidence="2" type="ORF">SAMN05421736_12479</name>
</gene>
<evidence type="ECO:0000313" key="2">
    <source>
        <dbReference type="EMBL" id="SDZ64699.1"/>
    </source>
</evidence>
<evidence type="ECO:0000313" key="3">
    <source>
        <dbReference type="Proteomes" id="UP000198935"/>
    </source>
</evidence>
<reference evidence="3" key="1">
    <citation type="submission" date="2016-10" db="EMBL/GenBank/DDBJ databases">
        <authorList>
            <person name="Varghese N."/>
            <person name="Submissions S."/>
        </authorList>
    </citation>
    <scope>NUCLEOTIDE SEQUENCE [LARGE SCALE GENOMIC DNA]</scope>
    <source>
        <strain evidence="3">SP</strain>
    </source>
</reference>
<sequence length="108" mass="12345">MSKKRENTAFICEQCGATVKPVTNGSYRNHCPYCLYSKHLDDKPGDRKSACQGLMMPIDIVYNPKKGYQIVHQCVSCGHIRRNLVATNTIQDDHIFTFLNSRKTHTKQ</sequence>
<accession>A0A1H3USD8</accession>
<feature type="domain" description="RNHCP" evidence="1">
    <location>
        <begin position="8"/>
        <end position="89"/>
    </location>
</feature>
<protein>
    <submittedName>
        <fullName evidence="2">RNHCP domain-containing protein</fullName>
    </submittedName>
</protein>
<dbReference type="OrthoDB" id="9809485at2"/>
<dbReference type="EMBL" id="FNPI01000024">
    <property type="protein sequence ID" value="SDZ64699.1"/>
    <property type="molecule type" value="Genomic_DNA"/>
</dbReference>
<dbReference type="InterPro" id="IPR024439">
    <property type="entry name" value="RNHCP"/>
</dbReference>